<evidence type="ECO:0000313" key="2">
    <source>
        <dbReference type="EMBL" id="MBC2409967.1"/>
    </source>
</evidence>
<dbReference type="Proteomes" id="UP000520513">
    <property type="component" value="Unassembled WGS sequence"/>
</dbReference>
<evidence type="ECO:0000313" key="1">
    <source>
        <dbReference type="EMBL" id="MBC2382894.1"/>
    </source>
</evidence>
<accession>A0A7X1ASS0</accession>
<organism evidence="2 3">
    <name type="scientific">Pseudomonas cremoris</name>
    <dbReference type="NCBI Taxonomy" id="2724178"/>
    <lineage>
        <taxon>Bacteria</taxon>
        <taxon>Pseudomonadati</taxon>
        <taxon>Pseudomonadota</taxon>
        <taxon>Gammaproteobacteria</taxon>
        <taxon>Pseudomonadales</taxon>
        <taxon>Pseudomonadaceae</taxon>
        <taxon>Pseudomonas</taxon>
    </lineage>
</organism>
<reference evidence="3 4" key="1">
    <citation type="submission" date="2020-04" db="EMBL/GenBank/DDBJ databases">
        <title>Pseudomonas crami sp. nov., a novel proteolytic bacterial species isolated from cream.</title>
        <authorList>
            <person name="Hofmann K."/>
            <person name="Woller A."/>
            <person name="Huptas C."/>
            <person name="Wenning M."/>
            <person name="Scherer S."/>
            <person name="Doll E.V."/>
        </authorList>
    </citation>
    <scope>NUCLEOTIDE SEQUENCE [LARGE SCALE GENOMIC DNA]</scope>
    <source>
        <strain evidence="1 4">WS 5096</strain>
        <strain evidence="2 3">WS 5106</strain>
    </source>
</reference>
<evidence type="ECO:0000313" key="4">
    <source>
        <dbReference type="Proteomes" id="UP000534677"/>
    </source>
</evidence>
<keyword evidence="4" id="KW-1185">Reference proteome</keyword>
<dbReference type="EMBL" id="JAAXCY010000014">
    <property type="protein sequence ID" value="MBC2409967.1"/>
    <property type="molecule type" value="Genomic_DNA"/>
</dbReference>
<comment type="caution">
    <text evidence="2">The sequence shown here is derived from an EMBL/GenBank/DDBJ whole genome shotgun (WGS) entry which is preliminary data.</text>
</comment>
<dbReference type="InterPro" id="IPR014985">
    <property type="entry name" value="WbqC"/>
</dbReference>
<dbReference type="Pfam" id="PF08889">
    <property type="entry name" value="WbqC"/>
    <property type="match status" value="1"/>
</dbReference>
<proteinExistence type="predicted"/>
<protein>
    <submittedName>
        <fullName evidence="2">WbqC family protein</fullName>
    </submittedName>
</protein>
<dbReference type="Proteomes" id="UP000534677">
    <property type="component" value="Unassembled WGS sequence"/>
</dbReference>
<sequence>MKKIAILQSNYIPWKGYFDIIAAVDEFILYDDMQYTKNDWRNRNRIKTPKGLEWLTIPAGSDISRRIRDVELRDDRWQLKHWKTIVANYSKSAHFDEISEWLKPLYLNMHHTNLSQLNRQFIDAICNYLDIRTKISYSWEYSLTPGKSQRLVDLCIQTNAQEYISGPAAKGYLEESIFAETGIKITWFDYSNYSQHPQLWGDFTHEASILDLLFNCGKLSKTHMKHIKP</sequence>
<name>A0A7X1ASS0_9PSED</name>
<dbReference type="EMBL" id="JAAXCZ010000009">
    <property type="protein sequence ID" value="MBC2382894.1"/>
    <property type="molecule type" value="Genomic_DNA"/>
</dbReference>
<gene>
    <name evidence="1" type="ORF">HF209_18285</name>
    <name evidence="2" type="ORF">HF257_28500</name>
</gene>
<dbReference type="AlphaFoldDB" id="A0A7X1ASS0"/>
<evidence type="ECO:0000313" key="3">
    <source>
        <dbReference type="Proteomes" id="UP000520513"/>
    </source>
</evidence>